<dbReference type="OrthoDB" id="9797643at2"/>
<accession>A0A1S2MC27</accession>
<evidence type="ECO:0000313" key="2">
    <source>
        <dbReference type="Proteomes" id="UP000180057"/>
    </source>
</evidence>
<comment type="caution">
    <text evidence="1">The sequence shown here is derived from an EMBL/GenBank/DDBJ whole genome shotgun (WGS) entry which is preliminary data.</text>
</comment>
<dbReference type="EMBL" id="MLQS01000001">
    <property type="protein sequence ID" value="OIJ22219.1"/>
    <property type="molecule type" value="Genomic_DNA"/>
</dbReference>
<dbReference type="Proteomes" id="UP000180057">
    <property type="component" value="Unassembled WGS sequence"/>
</dbReference>
<dbReference type="AlphaFoldDB" id="A0A1S2MC27"/>
<keyword evidence="2" id="KW-1185">Reference proteome</keyword>
<protein>
    <submittedName>
        <fullName evidence="1">Uncharacterized protein</fullName>
    </submittedName>
</protein>
<name>A0A1S2MC27_9BACI</name>
<sequence length="130" mass="14268">MDHITFLPIKPTDSLVVKKIKEKLNKCNGRAMITLLKGDQCEIWYDKNAKGLVSPKIPPENQLLWEAFDAAVEVVIKNGGKVKKGNARSGAKLGSDALPIDSVEGYIAHKVHNVQVGESAFGQVLLLQQY</sequence>
<organism evidence="1 2">
    <name type="scientific">Anaerobacillus alkalidiazotrophicus</name>
    <dbReference type="NCBI Taxonomy" id="472963"/>
    <lineage>
        <taxon>Bacteria</taxon>
        <taxon>Bacillati</taxon>
        <taxon>Bacillota</taxon>
        <taxon>Bacilli</taxon>
        <taxon>Bacillales</taxon>
        <taxon>Bacillaceae</taxon>
        <taxon>Anaerobacillus</taxon>
    </lineage>
</organism>
<proteinExistence type="predicted"/>
<gene>
    <name evidence="1" type="ORF">BKP45_06005</name>
</gene>
<reference evidence="1 2" key="1">
    <citation type="submission" date="2016-10" db="EMBL/GenBank/DDBJ databases">
        <title>Draft genome sequences of four alkaliphilic bacteria belonging to the Anaerobacillus genus.</title>
        <authorList>
            <person name="Bassil N.M."/>
            <person name="Lloyd J.R."/>
        </authorList>
    </citation>
    <scope>NUCLEOTIDE SEQUENCE [LARGE SCALE GENOMIC DNA]</scope>
    <source>
        <strain evidence="1 2">DSM 22531</strain>
    </source>
</reference>
<dbReference type="RefSeq" id="WP_071388780.1">
    <property type="nucleotide sequence ID" value="NZ_MLQS01000001.1"/>
</dbReference>
<evidence type="ECO:0000313" key="1">
    <source>
        <dbReference type="EMBL" id="OIJ22219.1"/>
    </source>
</evidence>